<evidence type="ECO:0000256" key="7">
    <source>
        <dbReference type="ARBA" id="ARBA00023136"/>
    </source>
</evidence>
<feature type="transmembrane region" description="Helical" evidence="11">
    <location>
        <begin position="156"/>
        <end position="176"/>
    </location>
</feature>
<keyword evidence="6 9" id="KW-0406">Ion transport</keyword>
<feature type="compositionally biased region" description="Low complexity" evidence="10">
    <location>
        <begin position="817"/>
        <end position="833"/>
    </location>
</feature>
<evidence type="ECO:0000256" key="2">
    <source>
        <dbReference type="ARBA" id="ARBA00022448"/>
    </source>
</evidence>
<dbReference type="GeneID" id="119739552"/>
<evidence type="ECO:0000256" key="3">
    <source>
        <dbReference type="ARBA" id="ARBA00022692"/>
    </source>
</evidence>
<keyword evidence="7 11" id="KW-0472">Membrane</keyword>
<feature type="transmembrane region" description="Helical" evidence="11">
    <location>
        <begin position="326"/>
        <end position="344"/>
    </location>
</feature>
<comment type="similarity">
    <text evidence="9">Belongs to the monovalent cation:proton antiporter 1 (CPA1) transporter (TC 2.A.36) family.</text>
</comment>
<keyword evidence="4 11" id="KW-1133">Transmembrane helix</keyword>
<feature type="transmembrane region" description="Helical" evidence="11">
    <location>
        <begin position="270"/>
        <end position="290"/>
    </location>
</feature>
<dbReference type="EnsemblMetazoa" id="XM_038214532.1">
    <property type="protein sequence ID" value="XP_038070460.1"/>
    <property type="gene ID" value="LOC119739552"/>
</dbReference>
<feature type="region of interest" description="Disordered" evidence="10">
    <location>
        <begin position="806"/>
        <end position="891"/>
    </location>
</feature>
<evidence type="ECO:0000256" key="11">
    <source>
        <dbReference type="SAM" id="Phobius"/>
    </source>
</evidence>
<feature type="compositionally biased region" description="Basic and acidic residues" evidence="10">
    <location>
        <begin position="878"/>
        <end position="891"/>
    </location>
</feature>
<dbReference type="GO" id="GO:0015386">
    <property type="term" value="F:potassium:proton antiporter activity"/>
    <property type="evidence" value="ECO:0007669"/>
    <property type="project" value="TreeGrafter"/>
</dbReference>
<dbReference type="Proteomes" id="UP000887568">
    <property type="component" value="Unplaced"/>
</dbReference>
<feature type="transmembrane region" description="Helical" evidence="11">
    <location>
        <begin position="94"/>
        <end position="115"/>
    </location>
</feature>
<name>A0A914B4Q1_PATMI</name>
<evidence type="ECO:0000313" key="14">
    <source>
        <dbReference type="Proteomes" id="UP000887568"/>
    </source>
</evidence>
<proteinExistence type="inferred from homology"/>
<feature type="transmembrane region" description="Helical" evidence="11">
    <location>
        <begin position="356"/>
        <end position="376"/>
    </location>
</feature>
<evidence type="ECO:0000313" key="13">
    <source>
        <dbReference type="EnsemblMetazoa" id="XP_038070461.1"/>
    </source>
</evidence>
<dbReference type="GO" id="GO:0051453">
    <property type="term" value="P:regulation of intracellular pH"/>
    <property type="evidence" value="ECO:0007669"/>
    <property type="project" value="TreeGrafter"/>
</dbReference>
<keyword evidence="5" id="KW-0915">Sodium</keyword>
<dbReference type="RefSeq" id="XP_038070461.1">
    <property type="nucleotide sequence ID" value="XM_038214533.1"/>
</dbReference>
<reference evidence="13" key="1">
    <citation type="submission" date="2022-11" db="UniProtKB">
        <authorList>
            <consortium name="EnsemblMetazoa"/>
        </authorList>
    </citation>
    <scope>IDENTIFICATION</scope>
</reference>
<feature type="transmembrane region" description="Helical" evidence="11">
    <location>
        <begin position="12"/>
        <end position="29"/>
    </location>
</feature>
<keyword evidence="8 9" id="KW-0739">Sodium transport</keyword>
<dbReference type="Pfam" id="PF00999">
    <property type="entry name" value="Na_H_Exchanger"/>
    <property type="match status" value="1"/>
</dbReference>
<feature type="transmembrane region" description="Helical" evidence="11">
    <location>
        <begin position="62"/>
        <end position="82"/>
    </location>
</feature>
<dbReference type="RefSeq" id="XP_038070460.1">
    <property type="nucleotide sequence ID" value="XM_038214532.1"/>
</dbReference>
<dbReference type="PANTHER" id="PTHR10110:SF98">
    <property type="entry name" value="SODIUM_HYDROGEN EXCHANGER"/>
    <property type="match status" value="1"/>
</dbReference>
<dbReference type="Gene3D" id="6.10.140.1330">
    <property type="match status" value="1"/>
</dbReference>
<evidence type="ECO:0000256" key="1">
    <source>
        <dbReference type="ARBA" id="ARBA00004141"/>
    </source>
</evidence>
<dbReference type="RefSeq" id="XP_038070459.1">
    <property type="nucleotide sequence ID" value="XM_038214531.1"/>
</dbReference>
<evidence type="ECO:0000256" key="9">
    <source>
        <dbReference type="RuleBase" id="RU003722"/>
    </source>
</evidence>
<dbReference type="PRINTS" id="PR01084">
    <property type="entry name" value="NAHEXCHNGR"/>
</dbReference>
<accession>A0A914B4Q1</accession>
<organism evidence="13 14">
    <name type="scientific">Patiria miniata</name>
    <name type="common">Bat star</name>
    <name type="synonym">Asterina miniata</name>
    <dbReference type="NCBI Taxonomy" id="46514"/>
    <lineage>
        <taxon>Eukaryota</taxon>
        <taxon>Metazoa</taxon>
        <taxon>Echinodermata</taxon>
        <taxon>Eleutherozoa</taxon>
        <taxon>Asterozoa</taxon>
        <taxon>Asteroidea</taxon>
        <taxon>Valvatacea</taxon>
        <taxon>Valvatida</taxon>
        <taxon>Asterinidae</taxon>
        <taxon>Patiria</taxon>
    </lineage>
</organism>
<evidence type="ECO:0000259" key="12">
    <source>
        <dbReference type="Pfam" id="PF00999"/>
    </source>
</evidence>
<keyword evidence="3 9" id="KW-0812">Transmembrane</keyword>
<feature type="transmembrane region" description="Helical" evidence="11">
    <location>
        <begin position="457"/>
        <end position="480"/>
    </location>
</feature>
<feature type="transmembrane region" description="Helical" evidence="11">
    <location>
        <begin position="127"/>
        <end position="144"/>
    </location>
</feature>
<evidence type="ECO:0000256" key="8">
    <source>
        <dbReference type="ARBA" id="ARBA00023201"/>
    </source>
</evidence>
<dbReference type="EnsemblMetazoa" id="XM_038214531.1">
    <property type="protein sequence ID" value="XP_038070459.1"/>
    <property type="gene ID" value="LOC119739552"/>
</dbReference>
<dbReference type="PANTHER" id="PTHR10110">
    <property type="entry name" value="SODIUM/HYDROGEN EXCHANGER"/>
    <property type="match status" value="1"/>
</dbReference>
<feature type="transmembrane region" description="Helical" evidence="11">
    <location>
        <begin position="388"/>
        <end position="407"/>
    </location>
</feature>
<dbReference type="NCBIfam" id="TIGR00840">
    <property type="entry name" value="b_cpa1"/>
    <property type="match status" value="1"/>
</dbReference>
<feature type="domain" description="Cation/H+ exchanger transmembrane" evidence="12">
    <location>
        <begin position="72"/>
        <end position="481"/>
    </location>
</feature>
<dbReference type="InterPro" id="IPR006153">
    <property type="entry name" value="Cation/H_exchanger_TM"/>
</dbReference>
<dbReference type="GO" id="GO:0005886">
    <property type="term" value="C:plasma membrane"/>
    <property type="evidence" value="ECO:0007669"/>
    <property type="project" value="TreeGrafter"/>
</dbReference>
<protein>
    <recommendedName>
        <fullName evidence="9">Sodium/hydrogen exchanger</fullName>
    </recommendedName>
</protein>
<evidence type="ECO:0000256" key="10">
    <source>
        <dbReference type="SAM" id="MobiDB-lite"/>
    </source>
</evidence>
<feature type="transmembrane region" description="Helical" evidence="11">
    <location>
        <begin position="428"/>
        <end position="445"/>
    </location>
</feature>
<keyword evidence="2 9" id="KW-0813">Transport</keyword>
<dbReference type="OMA" id="AMHHLLC"/>
<keyword evidence="14" id="KW-1185">Reference proteome</keyword>
<comment type="subcellular location">
    <subcellularLocation>
        <location evidence="1">Membrane</location>
        <topology evidence="1">Multi-pass membrane protein</topology>
    </subcellularLocation>
</comment>
<sequence length="891" mass="99789">MTKICGQHHWSVVHLSVALILCLVTFALAEDTSHENGTSPSTCHGGEEVKRYEVVSLEWDEVQVPFGICVWIMIASLAKLGFHYTRLPEFLPESCLLIIIGLVVGGIISINPKVFPASLSSGLDTDLFFLFLLPPIMLEAGYFMPSRSFFDNIGTILMYAVFGTLFNTMTIGFSLYGISQLGWFSTPGPNGTVHVTLLECLTFSSLISAVDPVAVLAVFEEVHVNEVLYILVFGESLLNDAVTVVLYRMFESFNAIGADNLMAIDIVGGFFSFFVVAIGGVLIGLMYGFLTSLLTRLTHKARVIEPIFVFAMAYMAYLTAEMFRLSSILSIVFCAIFMKPYVEANISQKSHTTIKYFLKMLSSISETIIFIFLGVTTLVDPSQHKWNTVFVISTLVFCLLYRSIGVIMQTWVANTFRLARICRTEQFIMAYGGLRGAIAFSLVALLCKETVPSKQILFTACIVVILFTVFIQGTTIKPLVDKLKVKRATKHKPSMNEEIFERLGDHLMVGIEEILGQYGHHHWRDKWEHLNKRFIEPMLLHERRKLGDPKILEVFSKLNEKDAKDYIKSHGSFIQLQSNQSLSNILRTQSSDMLCTGSAPFRYSALPVNDSVPCLDMQQMGTNVPTKLFKESSSHHLDLLADNMYKPQRHNNHRRSRHMDVDIQEPTNLMHRSMKIQLRRISQKQGMRHGRGTNPLLNLALKNSSSDKHLARRHHLEQNHNKEPENLPASAEHPAVIVTLQEEDEDEGITFSAKESFDEADAGIDKSTDEIVQTACEKTLPWKTENNPEVSVRAEINPHQFVMEFPQSPRKVPPAKPLVSPSDSTTDDSLPLTAAEQLPWKSGGETSPSSHGSLDVGDVKFEGTGSTKQDVETDDSVEDRPLEGADRETRL</sequence>
<dbReference type="AlphaFoldDB" id="A0A914B4Q1"/>
<dbReference type="InterPro" id="IPR004709">
    <property type="entry name" value="NaH_exchanger"/>
</dbReference>
<keyword evidence="9" id="KW-0050">Antiport</keyword>
<feature type="transmembrane region" description="Helical" evidence="11">
    <location>
        <begin position="228"/>
        <end position="250"/>
    </location>
</feature>
<dbReference type="GO" id="GO:0015385">
    <property type="term" value="F:sodium:proton antiporter activity"/>
    <property type="evidence" value="ECO:0007669"/>
    <property type="project" value="InterPro"/>
</dbReference>
<dbReference type="InterPro" id="IPR018422">
    <property type="entry name" value="Cation/H_exchanger_CPA1"/>
</dbReference>
<dbReference type="EnsemblMetazoa" id="XM_038214533.1">
    <property type="protein sequence ID" value="XP_038070461.1"/>
    <property type="gene ID" value="LOC119739552"/>
</dbReference>
<evidence type="ECO:0000256" key="6">
    <source>
        <dbReference type="ARBA" id="ARBA00023065"/>
    </source>
</evidence>
<dbReference type="Gene3D" id="6.10.250.1040">
    <property type="match status" value="1"/>
</dbReference>
<dbReference type="GO" id="GO:0098719">
    <property type="term" value="P:sodium ion import across plasma membrane"/>
    <property type="evidence" value="ECO:0007669"/>
    <property type="project" value="TreeGrafter"/>
</dbReference>
<evidence type="ECO:0000256" key="5">
    <source>
        <dbReference type="ARBA" id="ARBA00023053"/>
    </source>
</evidence>
<dbReference type="OrthoDB" id="196264at2759"/>
<evidence type="ECO:0000256" key="4">
    <source>
        <dbReference type="ARBA" id="ARBA00022989"/>
    </source>
</evidence>